<keyword evidence="3" id="KW-1185">Reference proteome</keyword>
<sequence>MNHQLKILVVYYSQSGQLREIIDTIVAPIKDAQVVFKQLEPVEPFPFPWRKQQFFDAMPECVLGRPRANKPLDTVDEAYDLVILGYQPWFLSPSQPVEAFLQSADAKKILAGKPVITVSGCRNMWLNAQERIKGYLSGIGARLVGNIALVDTHHNLISLFTIQRWAFKGKKDGHPILPPAGVQQQDIEASHRFAAPVAQALHEGKWDDLQDQLVALGSVNVLPSLVVLENRGTKPFRFFANFISKKGGPGEESRQGRVWIYRNLLPIAVIILSPISAVSAYITLVTKRKQLNEDVAYYKGVKLKQQ</sequence>
<name>A0A291QP98_9BACT</name>
<dbReference type="AlphaFoldDB" id="A0A291QP98"/>
<accession>A0A291QP98</accession>
<dbReference type="InterPro" id="IPR029039">
    <property type="entry name" value="Flavoprotein-like_sf"/>
</dbReference>
<dbReference type="SUPFAM" id="SSF52218">
    <property type="entry name" value="Flavoproteins"/>
    <property type="match status" value="1"/>
</dbReference>
<keyword evidence="1" id="KW-0472">Membrane</keyword>
<keyword evidence="1" id="KW-0812">Transmembrane</keyword>
<dbReference type="RefSeq" id="WP_098192170.1">
    <property type="nucleotide sequence ID" value="NZ_CP023777.1"/>
</dbReference>
<evidence type="ECO:0000313" key="3">
    <source>
        <dbReference type="Proteomes" id="UP000220133"/>
    </source>
</evidence>
<evidence type="ECO:0000256" key="1">
    <source>
        <dbReference type="SAM" id="Phobius"/>
    </source>
</evidence>
<feature type="transmembrane region" description="Helical" evidence="1">
    <location>
        <begin position="264"/>
        <end position="284"/>
    </location>
</feature>
<evidence type="ECO:0000313" key="2">
    <source>
        <dbReference type="EMBL" id="ATL45780.1"/>
    </source>
</evidence>
<protein>
    <submittedName>
        <fullName evidence="2">Dialkylrecorsinol condensing enzyme DarA</fullName>
    </submittedName>
</protein>
<dbReference type="Proteomes" id="UP000220133">
    <property type="component" value="Chromosome"/>
</dbReference>
<gene>
    <name evidence="2" type="ORF">COR50_00625</name>
</gene>
<keyword evidence="1" id="KW-1133">Transmembrane helix</keyword>
<proteinExistence type="predicted"/>
<dbReference type="KEGG" id="cbae:COR50_00625"/>
<reference evidence="2 3" key="1">
    <citation type="submission" date="2017-10" db="EMBL/GenBank/DDBJ databases">
        <title>Paenichitinophaga pekingensis gen. nov., sp. nov., isolated from activated sludge.</title>
        <authorList>
            <person name="Jin D."/>
            <person name="Kong X."/>
            <person name="Deng Y."/>
            <person name="Bai Z."/>
        </authorList>
    </citation>
    <scope>NUCLEOTIDE SEQUENCE [LARGE SCALE GENOMIC DNA]</scope>
    <source>
        <strain evidence="2 3">13</strain>
    </source>
</reference>
<organism evidence="2 3">
    <name type="scientific">Chitinophaga caeni</name>
    <dbReference type="NCBI Taxonomy" id="2029983"/>
    <lineage>
        <taxon>Bacteria</taxon>
        <taxon>Pseudomonadati</taxon>
        <taxon>Bacteroidota</taxon>
        <taxon>Chitinophagia</taxon>
        <taxon>Chitinophagales</taxon>
        <taxon>Chitinophagaceae</taxon>
        <taxon>Chitinophaga</taxon>
    </lineage>
</organism>
<dbReference type="EMBL" id="CP023777">
    <property type="protein sequence ID" value="ATL45780.1"/>
    <property type="molecule type" value="Genomic_DNA"/>
</dbReference>
<dbReference type="OrthoDB" id="4547866at2"/>
<dbReference type="Gene3D" id="3.40.50.360">
    <property type="match status" value="1"/>
</dbReference>